<dbReference type="PANTHER" id="PTHR24015">
    <property type="entry name" value="OS07G0578800 PROTEIN-RELATED"/>
    <property type="match status" value="1"/>
</dbReference>
<evidence type="ECO:0000313" key="5">
    <source>
        <dbReference type="Proteomes" id="UP001497512"/>
    </source>
</evidence>
<dbReference type="SMART" id="SM01041">
    <property type="entry name" value="BRO1"/>
    <property type="match status" value="1"/>
</dbReference>
<evidence type="ECO:0000313" key="4">
    <source>
        <dbReference type="EMBL" id="CAK9230167.1"/>
    </source>
</evidence>
<feature type="repeat" description="PPR" evidence="2">
    <location>
        <begin position="700"/>
        <end position="730"/>
    </location>
</feature>
<dbReference type="CDD" id="cd09034">
    <property type="entry name" value="BRO1_Alix_like"/>
    <property type="match status" value="1"/>
</dbReference>
<gene>
    <name evidence="4" type="ORF">CSSPTR1EN2_LOCUS20097</name>
</gene>
<accession>A0ABP0UWE0</accession>
<organism evidence="4 5">
    <name type="scientific">Sphagnum troendelagicum</name>
    <dbReference type="NCBI Taxonomy" id="128251"/>
    <lineage>
        <taxon>Eukaryota</taxon>
        <taxon>Viridiplantae</taxon>
        <taxon>Streptophyta</taxon>
        <taxon>Embryophyta</taxon>
        <taxon>Bryophyta</taxon>
        <taxon>Sphagnophytina</taxon>
        <taxon>Sphagnopsida</taxon>
        <taxon>Sphagnales</taxon>
        <taxon>Sphagnaceae</taxon>
        <taxon>Sphagnum</taxon>
    </lineage>
</organism>
<evidence type="ECO:0000256" key="2">
    <source>
        <dbReference type="PROSITE-ProRule" id="PRU00708"/>
    </source>
</evidence>
<feature type="repeat" description="PPR" evidence="2">
    <location>
        <begin position="933"/>
        <end position="967"/>
    </location>
</feature>
<dbReference type="Gene3D" id="1.25.40.280">
    <property type="entry name" value="alix/aip1 like domains"/>
    <property type="match status" value="1"/>
</dbReference>
<dbReference type="EMBL" id="OZ019898">
    <property type="protein sequence ID" value="CAK9230167.1"/>
    <property type="molecule type" value="Genomic_DNA"/>
</dbReference>
<name>A0ABP0UWE0_9BRYO</name>
<dbReference type="PANTHER" id="PTHR24015:SF548">
    <property type="entry name" value="OS08G0340900 PROTEIN"/>
    <property type="match status" value="1"/>
</dbReference>
<dbReference type="InterPro" id="IPR046960">
    <property type="entry name" value="PPR_At4g14850-like_plant"/>
</dbReference>
<feature type="domain" description="BRO1" evidence="3">
    <location>
        <begin position="35"/>
        <end position="391"/>
    </location>
</feature>
<proteinExistence type="predicted"/>
<feature type="repeat" description="PPR" evidence="2">
    <location>
        <begin position="630"/>
        <end position="664"/>
    </location>
</feature>
<reference evidence="4" key="1">
    <citation type="submission" date="2024-02" db="EMBL/GenBank/DDBJ databases">
        <authorList>
            <consortium name="ELIXIR-Norway"/>
            <consortium name="Elixir Norway"/>
        </authorList>
    </citation>
    <scope>NUCLEOTIDE SEQUENCE</scope>
</reference>
<protein>
    <recommendedName>
        <fullName evidence="3">BRO1 domain-containing protein</fullName>
    </recommendedName>
</protein>
<dbReference type="PROSITE" id="PS51180">
    <property type="entry name" value="BRO1"/>
    <property type="match status" value="1"/>
</dbReference>
<sequence>MGCMWSAEEFKEGDDTVPSASAQTKLLLVDNADAHVFIPGFRTPKPTDLAVALQRFNIPSALLNRLVSLRSGVIQAVGGEEEAVSWKSKKRKSHQGAVDSSSLEKALGDYLPVLLGLTFTEEKVSSAVQFEWTNEEDEKKETALPSALYELLSVLQLLGILAFQEVNVCLTPRAAADGYIPKVTEENKKNAVEILLKASQFLECALSSVLPRLPNDVKAKLPVDLSEGVLRALEQQALGQGVEIQLGLAIENVKASVAVKRRLACEQVKYWLQAYECASSVALEHGWGPKHKLFVKWKLLEAQAAAYYYHGMILDENPEDDSHAQGLACLQAAHAFLKEGQRARTAFANTAPMTRMPPPGGAMKYLSEKIPKDTLKKIRLYGNGSRDKTPVATPQLPDFLLALKAEAFILPPVDQDAGRVFKSMATHDVVSWNAMIMGYVICGQGHKALQLSEQMEFEGVTPDPVTFVGLLKACASLRALDKGRRIHTQIIQNSYESDIFVGSSLVDMYAKSGSIDDACRVFNKMPTCNVVSWNTMIMGHVKCGQGQKALELYQQMQCEGVQPDTVTFVGVLNACASLAAVDEGMRVHEQIVCSGCEFDVSVGNSLIDMYAKCGNLEDAKRVFRRMTTRDVVSWNAMIVGFVKCGEGHKALELFRQMQSEGVEPVPITFVGVLNACANATSLKEGRHVHEQIMRSGCESNIFVGNSLIDMYAKCGSIEDARRVFNRMVSRNAISWNALILGYVKCGQGHKALELFKQMQCEGLQPDHVTFVGILNACASVVALEEGRCIHEQIIQWDCEADVKVSNSLIDMYAKCGSIEDAWRVFTKMVTHNVISWNAIILGYLKCGQGTKALELYQQMQSEGVQPDPVTFVGVLNACASVSALEEGRCIHKQIISSDCKFDVFVACSLIDMYSKCGSIEDAQRVFNKLPTRNLVSWNAMLGGYAMHGHAKEALEHFQQMCQEGVEVDKVTFVSLLSACSHVGLVDEGLCYFESMGSVYGISAIAEHYACMVDLLGRAGQLQEAENLIDMMPFKPSAFVWKALLGACRIHGNVEMGERIAECIC</sequence>
<dbReference type="Proteomes" id="UP001497512">
    <property type="component" value="Chromosome 6"/>
</dbReference>
<evidence type="ECO:0000256" key="1">
    <source>
        <dbReference type="ARBA" id="ARBA00022737"/>
    </source>
</evidence>
<feature type="repeat" description="PPR" evidence="2">
    <location>
        <begin position="801"/>
        <end position="831"/>
    </location>
</feature>
<feature type="repeat" description="PPR" evidence="2">
    <location>
        <begin position="832"/>
        <end position="866"/>
    </location>
</feature>
<evidence type="ECO:0000259" key="3">
    <source>
        <dbReference type="PROSITE" id="PS51180"/>
    </source>
</evidence>
<keyword evidence="5" id="KW-1185">Reference proteome</keyword>
<feature type="repeat" description="PPR" evidence="2">
    <location>
        <begin position="731"/>
        <end position="765"/>
    </location>
</feature>
<dbReference type="InterPro" id="IPR002885">
    <property type="entry name" value="PPR_rpt"/>
</dbReference>
<dbReference type="Gene3D" id="1.25.40.10">
    <property type="entry name" value="Tetratricopeptide repeat domain"/>
    <property type="match status" value="5"/>
</dbReference>
<dbReference type="PROSITE" id="PS51375">
    <property type="entry name" value="PPR"/>
    <property type="match status" value="9"/>
</dbReference>
<dbReference type="NCBIfam" id="TIGR00756">
    <property type="entry name" value="PPR"/>
    <property type="match status" value="10"/>
</dbReference>
<dbReference type="InterPro" id="IPR038499">
    <property type="entry name" value="BRO1_sf"/>
</dbReference>
<keyword evidence="1" id="KW-0677">Repeat</keyword>
<dbReference type="Pfam" id="PF03097">
    <property type="entry name" value="BRO1"/>
    <property type="match status" value="1"/>
</dbReference>
<feature type="repeat" description="PPR" evidence="2">
    <location>
        <begin position="529"/>
        <end position="563"/>
    </location>
</feature>
<feature type="repeat" description="PPR" evidence="2">
    <location>
        <begin position="599"/>
        <end position="629"/>
    </location>
</feature>
<dbReference type="SUPFAM" id="SSF48452">
    <property type="entry name" value="TPR-like"/>
    <property type="match status" value="1"/>
</dbReference>
<dbReference type="InterPro" id="IPR011990">
    <property type="entry name" value="TPR-like_helical_dom_sf"/>
</dbReference>
<feature type="repeat" description="PPR" evidence="2">
    <location>
        <begin position="428"/>
        <end position="462"/>
    </location>
</feature>
<dbReference type="Pfam" id="PF13041">
    <property type="entry name" value="PPR_2"/>
    <property type="match status" value="6"/>
</dbReference>
<dbReference type="InterPro" id="IPR004328">
    <property type="entry name" value="BRO1_dom"/>
</dbReference>
<dbReference type="Pfam" id="PF01535">
    <property type="entry name" value="PPR"/>
    <property type="match status" value="1"/>
</dbReference>